<dbReference type="InterPro" id="IPR000073">
    <property type="entry name" value="AB_hydrolase_1"/>
</dbReference>
<reference evidence="4 5" key="1">
    <citation type="submission" date="2021-07" db="EMBL/GenBank/DDBJ databases">
        <title>Mesonia aestuariivivens sp. nov., isolated from a tidal flat.</title>
        <authorList>
            <person name="Kim Y.-O."/>
            <person name="Yoon J.-H."/>
        </authorList>
    </citation>
    <scope>NUCLEOTIDE SEQUENCE [LARGE SCALE GENOMIC DNA]</scope>
    <source>
        <strain evidence="4 5">JHPTF-M18</strain>
    </source>
</reference>
<name>A0ABS6VZS1_9FLAO</name>
<dbReference type="GO" id="GO:0016787">
    <property type="term" value="F:hydrolase activity"/>
    <property type="evidence" value="ECO:0007669"/>
    <property type="project" value="UniProtKB-KW"/>
</dbReference>
<sequence>MKKLNICFIVIILLIAFPMQSQESFQVTKTGKGQPILLFPGFTCTPEVFSEITTHLSENYEIHAFTFAGFGEVSPISFPWLPKIKKEIQSYVIENKLKDVIILGHSMGGSLGLWLASENNNYSKLILIDALPAIGALMLPDYNSKTITYDSPYNQKLLAMDSLTFTKMAKQMTQGMSLNKDKHQQIVDWIVQADRKTYVYGYTDLLKLDLRKAIKEIEIPVHIFTATHPYGKVYLQQKTGQLVE</sequence>
<evidence type="ECO:0000313" key="4">
    <source>
        <dbReference type="EMBL" id="MBW2961096.1"/>
    </source>
</evidence>
<gene>
    <name evidence="4" type="ORF">KW502_04710</name>
</gene>
<keyword evidence="1 4" id="KW-0378">Hydrolase</keyword>
<dbReference type="Proteomes" id="UP000719267">
    <property type="component" value="Unassembled WGS sequence"/>
</dbReference>
<dbReference type="Pfam" id="PF12697">
    <property type="entry name" value="Abhydrolase_6"/>
    <property type="match status" value="1"/>
</dbReference>
<proteinExistence type="predicted"/>
<evidence type="ECO:0000259" key="3">
    <source>
        <dbReference type="Pfam" id="PF12697"/>
    </source>
</evidence>
<dbReference type="InterPro" id="IPR050266">
    <property type="entry name" value="AB_hydrolase_sf"/>
</dbReference>
<feature type="domain" description="AB hydrolase-1" evidence="3">
    <location>
        <begin position="36"/>
        <end position="138"/>
    </location>
</feature>
<feature type="signal peptide" evidence="2">
    <location>
        <begin position="1"/>
        <end position="21"/>
    </location>
</feature>
<evidence type="ECO:0000256" key="2">
    <source>
        <dbReference type="SAM" id="SignalP"/>
    </source>
</evidence>
<accession>A0ABS6VZS1</accession>
<organism evidence="4 5">
    <name type="scientific">Mesonia aestuariivivens</name>
    <dbReference type="NCBI Taxonomy" id="2796128"/>
    <lineage>
        <taxon>Bacteria</taxon>
        <taxon>Pseudomonadati</taxon>
        <taxon>Bacteroidota</taxon>
        <taxon>Flavobacteriia</taxon>
        <taxon>Flavobacteriales</taxon>
        <taxon>Flavobacteriaceae</taxon>
        <taxon>Mesonia</taxon>
    </lineage>
</organism>
<protein>
    <submittedName>
        <fullName evidence="4">Alpha/beta hydrolase</fullName>
    </submittedName>
</protein>
<evidence type="ECO:0000256" key="1">
    <source>
        <dbReference type="ARBA" id="ARBA00022801"/>
    </source>
</evidence>
<dbReference type="PANTHER" id="PTHR43798">
    <property type="entry name" value="MONOACYLGLYCEROL LIPASE"/>
    <property type="match status" value="1"/>
</dbReference>
<evidence type="ECO:0000313" key="5">
    <source>
        <dbReference type="Proteomes" id="UP000719267"/>
    </source>
</evidence>
<keyword evidence="2" id="KW-0732">Signal</keyword>
<dbReference type="RefSeq" id="WP_219039382.1">
    <property type="nucleotide sequence ID" value="NZ_JAHWDF010000004.1"/>
</dbReference>
<comment type="caution">
    <text evidence="4">The sequence shown here is derived from an EMBL/GenBank/DDBJ whole genome shotgun (WGS) entry which is preliminary data.</text>
</comment>
<keyword evidence="5" id="KW-1185">Reference proteome</keyword>
<feature type="chain" id="PRO_5046229584" evidence="2">
    <location>
        <begin position="22"/>
        <end position="244"/>
    </location>
</feature>
<dbReference type="EMBL" id="JAHWDF010000004">
    <property type="protein sequence ID" value="MBW2961096.1"/>
    <property type="molecule type" value="Genomic_DNA"/>
</dbReference>
<dbReference type="PANTHER" id="PTHR43798:SF31">
    <property type="entry name" value="AB HYDROLASE SUPERFAMILY PROTEIN YCLE"/>
    <property type="match status" value="1"/>
</dbReference>